<evidence type="ECO:0000256" key="1">
    <source>
        <dbReference type="ARBA" id="ARBA00006450"/>
    </source>
</evidence>
<proteinExistence type="inferred from homology"/>
<dbReference type="Pfam" id="PF06794">
    <property type="entry name" value="UPF0270"/>
    <property type="match status" value="1"/>
</dbReference>
<dbReference type="Gene3D" id="1.10.10.610">
    <property type="entry name" value="YehU-like"/>
    <property type="match status" value="1"/>
</dbReference>
<protein>
    <recommendedName>
        <fullName evidence="4">YheU family protein</fullName>
    </recommendedName>
</protein>
<dbReference type="AlphaFoldDB" id="A0AA37TMZ7"/>
<dbReference type="SUPFAM" id="SSF118001">
    <property type="entry name" value="YehU-like"/>
    <property type="match status" value="1"/>
</dbReference>
<evidence type="ECO:0000313" key="2">
    <source>
        <dbReference type="EMBL" id="GLS83353.1"/>
    </source>
</evidence>
<evidence type="ECO:0000313" key="3">
    <source>
        <dbReference type="Proteomes" id="UP001157439"/>
    </source>
</evidence>
<dbReference type="RefSeq" id="WP_095499830.1">
    <property type="nucleotide sequence ID" value="NZ_BSPO01000002.1"/>
</dbReference>
<comment type="caution">
    <text evidence="2">The sequence shown here is derived from an EMBL/GenBank/DDBJ whole genome shotgun (WGS) entry which is preliminary data.</text>
</comment>
<keyword evidence="3" id="KW-1185">Reference proteome</keyword>
<gene>
    <name evidence="2" type="ORF">GCM10007894_13300</name>
</gene>
<sequence>MLIPYESLQALDPDTLENLIKEFIYRQVEDLNISQLDDAKMTEAIALCKRRLAKGELMVEYSEDDESVAIKDKEQLLKP</sequence>
<dbReference type="InterPro" id="IPR010648">
    <property type="entry name" value="UPF0270"/>
</dbReference>
<organism evidence="2 3">
    <name type="scientific">Paraferrimonas haliotis</name>
    <dbReference type="NCBI Taxonomy" id="2013866"/>
    <lineage>
        <taxon>Bacteria</taxon>
        <taxon>Pseudomonadati</taxon>
        <taxon>Pseudomonadota</taxon>
        <taxon>Gammaproteobacteria</taxon>
        <taxon>Alteromonadales</taxon>
        <taxon>Ferrimonadaceae</taxon>
        <taxon>Paraferrimonas</taxon>
    </lineage>
</organism>
<evidence type="ECO:0008006" key="4">
    <source>
        <dbReference type="Google" id="ProtNLM"/>
    </source>
</evidence>
<dbReference type="InterPro" id="IPR036685">
    <property type="entry name" value="YehU-like_sf"/>
</dbReference>
<dbReference type="Proteomes" id="UP001157439">
    <property type="component" value="Unassembled WGS sequence"/>
</dbReference>
<reference evidence="2 3" key="1">
    <citation type="journal article" date="2014" name="Int. J. Syst. Evol. Microbiol.">
        <title>Complete genome sequence of Corynebacterium casei LMG S-19264T (=DSM 44701T), isolated from a smear-ripened cheese.</title>
        <authorList>
            <consortium name="US DOE Joint Genome Institute (JGI-PGF)"/>
            <person name="Walter F."/>
            <person name="Albersmeier A."/>
            <person name="Kalinowski J."/>
            <person name="Ruckert C."/>
        </authorList>
    </citation>
    <scope>NUCLEOTIDE SEQUENCE [LARGE SCALE GENOMIC DNA]</scope>
    <source>
        <strain evidence="2 3">NBRC 112785</strain>
    </source>
</reference>
<name>A0AA37TMZ7_9GAMM</name>
<comment type="similarity">
    <text evidence="1">Belongs to the UPF0270 family.</text>
</comment>
<accession>A0AA37TMZ7</accession>
<dbReference type="EMBL" id="BSPO01000002">
    <property type="protein sequence ID" value="GLS83353.1"/>
    <property type="molecule type" value="Genomic_DNA"/>
</dbReference>